<organism evidence="2 3">
    <name type="scientific">Gracilimonas mengyeensis</name>
    <dbReference type="NCBI Taxonomy" id="1302730"/>
    <lineage>
        <taxon>Bacteria</taxon>
        <taxon>Pseudomonadati</taxon>
        <taxon>Balneolota</taxon>
        <taxon>Balneolia</taxon>
        <taxon>Balneolales</taxon>
        <taxon>Balneolaceae</taxon>
        <taxon>Gracilimonas</taxon>
    </lineage>
</organism>
<dbReference type="EMBL" id="FXTP01000001">
    <property type="protein sequence ID" value="SMO34637.1"/>
    <property type="molecule type" value="Genomic_DNA"/>
</dbReference>
<dbReference type="RefSeq" id="WP_142452700.1">
    <property type="nucleotide sequence ID" value="NZ_FXTP01000001.1"/>
</dbReference>
<keyword evidence="2" id="KW-0378">Hydrolase</keyword>
<gene>
    <name evidence="2" type="ORF">SAMN06265219_101177</name>
</gene>
<dbReference type="AlphaFoldDB" id="A0A521AIN2"/>
<dbReference type="PANTHER" id="PTHR38659:SF2">
    <property type="entry name" value="HDIG DOMAIN PROTEIN"/>
    <property type="match status" value="1"/>
</dbReference>
<dbReference type="NCBIfam" id="TIGR00277">
    <property type="entry name" value="HDIG"/>
    <property type="match status" value="1"/>
</dbReference>
<dbReference type="InterPro" id="IPR006675">
    <property type="entry name" value="HDIG_dom"/>
</dbReference>
<accession>A0A521AIN2</accession>
<dbReference type="SUPFAM" id="SSF109604">
    <property type="entry name" value="HD-domain/PDEase-like"/>
    <property type="match status" value="1"/>
</dbReference>
<keyword evidence="3" id="KW-1185">Reference proteome</keyword>
<dbReference type="Pfam" id="PF01966">
    <property type="entry name" value="HD"/>
    <property type="match status" value="1"/>
</dbReference>
<dbReference type="SMART" id="SM00471">
    <property type="entry name" value="HDc"/>
    <property type="match status" value="1"/>
</dbReference>
<dbReference type="Gene3D" id="1.10.3210.10">
    <property type="entry name" value="Hypothetical protein af1432"/>
    <property type="match status" value="1"/>
</dbReference>
<dbReference type="OrthoDB" id="9801160at2"/>
<protein>
    <submittedName>
        <fullName evidence="2">Metal dependent phosphohydrolase</fullName>
    </submittedName>
</protein>
<evidence type="ECO:0000259" key="1">
    <source>
        <dbReference type="SMART" id="SM00471"/>
    </source>
</evidence>
<dbReference type="PANTHER" id="PTHR38659">
    <property type="entry name" value="METAL-DEPENDENT PHOSPHOHYDROLASE"/>
    <property type="match status" value="1"/>
</dbReference>
<evidence type="ECO:0000313" key="3">
    <source>
        <dbReference type="Proteomes" id="UP000317557"/>
    </source>
</evidence>
<sequence>MNTINRDKAVKLLSDYIENENLRHHCKMVAEAMQAYAKSLGKSEEETDRWWAAGLLHDLDWEKYPDEHPGKAVEEILPEHGYPEDVIEAVRAHAPERTGKEPETEIERYLFACDELSGFMNAVSLMRPNKFSDMKVKSVTKKLKDTRFAESVPREDIKKGAEIIGKPLNEHIAFMIEVFRDW</sequence>
<dbReference type="Proteomes" id="UP000317557">
    <property type="component" value="Unassembled WGS sequence"/>
</dbReference>
<reference evidence="2 3" key="1">
    <citation type="submission" date="2017-05" db="EMBL/GenBank/DDBJ databases">
        <authorList>
            <person name="Varghese N."/>
            <person name="Submissions S."/>
        </authorList>
    </citation>
    <scope>NUCLEOTIDE SEQUENCE [LARGE SCALE GENOMIC DNA]</scope>
    <source>
        <strain evidence="2 3">DSM 21985</strain>
    </source>
</reference>
<dbReference type="InterPro" id="IPR003607">
    <property type="entry name" value="HD/PDEase_dom"/>
</dbReference>
<dbReference type="InterPro" id="IPR006674">
    <property type="entry name" value="HD_domain"/>
</dbReference>
<dbReference type="GO" id="GO:0016787">
    <property type="term" value="F:hydrolase activity"/>
    <property type="evidence" value="ECO:0007669"/>
    <property type="project" value="UniProtKB-KW"/>
</dbReference>
<dbReference type="CDD" id="cd00077">
    <property type="entry name" value="HDc"/>
    <property type="match status" value="1"/>
</dbReference>
<feature type="domain" description="HD/PDEase" evidence="1">
    <location>
        <begin position="18"/>
        <end position="128"/>
    </location>
</feature>
<evidence type="ECO:0000313" key="2">
    <source>
        <dbReference type="EMBL" id="SMO34637.1"/>
    </source>
</evidence>
<name>A0A521AIN2_9BACT</name>
<proteinExistence type="predicted"/>